<evidence type="ECO:0000313" key="3">
    <source>
        <dbReference type="EMBL" id="VFK04467.1"/>
    </source>
</evidence>
<dbReference type="Gene3D" id="3.30.70.100">
    <property type="match status" value="1"/>
</dbReference>
<protein>
    <submittedName>
        <fullName evidence="3">Stress responsive A/B Barrel Domain</fullName>
    </submittedName>
</protein>
<feature type="signal peptide" evidence="1">
    <location>
        <begin position="1"/>
        <end position="18"/>
    </location>
</feature>
<dbReference type="EMBL" id="CAADFI010000447">
    <property type="protein sequence ID" value="VFK04467.1"/>
    <property type="molecule type" value="Genomic_DNA"/>
</dbReference>
<reference evidence="3" key="1">
    <citation type="submission" date="2019-02" db="EMBL/GenBank/DDBJ databases">
        <authorList>
            <person name="Gruber-Vodicka R. H."/>
            <person name="Seah K. B. B."/>
        </authorList>
    </citation>
    <scope>NUCLEOTIDE SEQUENCE</scope>
    <source>
        <strain evidence="5">BECK_SA2B12</strain>
        <strain evidence="4">BECK_SA2B15</strain>
        <strain evidence="3">BECK_SA2B20</strain>
    </source>
</reference>
<feature type="chain" id="PRO_5033823055" evidence="1">
    <location>
        <begin position="19"/>
        <end position="142"/>
    </location>
</feature>
<dbReference type="AlphaFoldDB" id="A0A450VIB7"/>
<gene>
    <name evidence="4" type="ORF">BECKH772A_GA0070896_105592</name>
    <name evidence="3" type="ORF">BECKH772B_GA0070898_104472</name>
    <name evidence="5" type="ORF">BECKH772C_GA0070978_104502</name>
</gene>
<sequence>MWCAAPLLAIALSLFGCATVGVQDPTAYDSGARNRAGITVENRINHVVLLWLKASGNAAHRERIIEISKTFEKIPGVLKVRVGEAVPSERAMVNDSFDLAISIAFANTDEMNRYLAHPRHQEAVREVLSPLVARIVVYDFVE</sequence>
<accession>A0A450VIB7</accession>
<evidence type="ECO:0000313" key="4">
    <source>
        <dbReference type="EMBL" id="VFK05484.1"/>
    </source>
</evidence>
<evidence type="ECO:0000259" key="2">
    <source>
        <dbReference type="PROSITE" id="PS51502"/>
    </source>
</evidence>
<organism evidence="3">
    <name type="scientific">Candidatus Kentrum eta</name>
    <dbReference type="NCBI Taxonomy" id="2126337"/>
    <lineage>
        <taxon>Bacteria</taxon>
        <taxon>Pseudomonadati</taxon>
        <taxon>Pseudomonadota</taxon>
        <taxon>Gammaproteobacteria</taxon>
        <taxon>Candidatus Kentrum</taxon>
    </lineage>
</organism>
<evidence type="ECO:0000313" key="5">
    <source>
        <dbReference type="EMBL" id="VFK07733.1"/>
    </source>
</evidence>
<dbReference type="EMBL" id="CAADFJ010000450">
    <property type="protein sequence ID" value="VFK07733.1"/>
    <property type="molecule type" value="Genomic_DNA"/>
</dbReference>
<dbReference type="InterPro" id="IPR011008">
    <property type="entry name" value="Dimeric_a/b-barrel"/>
</dbReference>
<feature type="domain" description="Stress-response A/B barrel" evidence="2">
    <location>
        <begin position="44"/>
        <end position="140"/>
    </location>
</feature>
<keyword evidence="1" id="KW-0732">Signal</keyword>
<dbReference type="EMBL" id="CAADFG010000559">
    <property type="protein sequence ID" value="VFK05484.1"/>
    <property type="molecule type" value="Genomic_DNA"/>
</dbReference>
<proteinExistence type="predicted"/>
<dbReference type="PROSITE" id="PS51502">
    <property type="entry name" value="S_R_A_B_BARREL"/>
    <property type="match status" value="1"/>
</dbReference>
<dbReference type="SMART" id="SM00886">
    <property type="entry name" value="Dabb"/>
    <property type="match status" value="1"/>
</dbReference>
<dbReference type="Pfam" id="PF07876">
    <property type="entry name" value="Dabb"/>
    <property type="match status" value="1"/>
</dbReference>
<dbReference type="InterPro" id="IPR013097">
    <property type="entry name" value="Dabb"/>
</dbReference>
<evidence type="ECO:0000256" key="1">
    <source>
        <dbReference type="SAM" id="SignalP"/>
    </source>
</evidence>
<dbReference type="SUPFAM" id="SSF54909">
    <property type="entry name" value="Dimeric alpha+beta barrel"/>
    <property type="match status" value="1"/>
</dbReference>
<name>A0A450VIB7_9GAMM</name>